<gene>
    <name evidence="1" type="ordered locus">RB4589</name>
</gene>
<sequence>MSVWGNLRLTELPHLRIPESSLQPESTSIASDTALDSQRFQMFFWPVAGHGRRKHQIDGKVA</sequence>
<dbReference type="InParanoid" id="Q7USC4"/>
<organism evidence="1 2">
    <name type="scientific">Rhodopirellula baltica (strain DSM 10527 / NCIMB 13988 / SH1)</name>
    <dbReference type="NCBI Taxonomy" id="243090"/>
    <lineage>
        <taxon>Bacteria</taxon>
        <taxon>Pseudomonadati</taxon>
        <taxon>Planctomycetota</taxon>
        <taxon>Planctomycetia</taxon>
        <taxon>Pirellulales</taxon>
        <taxon>Pirellulaceae</taxon>
        <taxon>Rhodopirellula</taxon>
    </lineage>
</organism>
<name>Q7USC4_RHOBA</name>
<evidence type="ECO:0000313" key="1">
    <source>
        <dbReference type="EMBL" id="CAD73873.1"/>
    </source>
</evidence>
<dbReference type="Proteomes" id="UP000001025">
    <property type="component" value="Chromosome"/>
</dbReference>
<dbReference type="KEGG" id="rba:RB4589"/>
<dbReference type="AlphaFoldDB" id="Q7USC4"/>
<dbReference type="EnsemblBacteria" id="CAD73873">
    <property type="protein sequence ID" value="CAD73873"/>
    <property type="gene ID" value="RB4589"/>
</dbReference>
<dbReference type="STRING" id="243090.RB4589"/>
<reference evidence="1 2" key="1">
    <citation type="journal article" date="2003" name="Proc. Natl. Acad. Sci. U.S.A.">
        <title>Complete genome sequence of the marine planctomycete Pirellula sp. strain 1.</title>
        <authorList>
            <person name="Gloeckner F.O."/>
            <person name="Kube M."/>
            <person name="Bauer M."/>
            <person name="Teeling H."/>
            <person name="Lombardot T."/>
            <person name="Ludwig W."/>
            <person name="Gade D."/>
            <person name="Beck A."/>
            <person name="Borzym K."/>
            <person name="Heitmann K."/>
            <person name="Rabus R."/>
            <person name="Schlesner H."/>
            <person name="Amann R."/>
            <person name="Reinhardt R."/>
        </authorList>
    </citation>
    <scope>NUCLEOTIDE SEQUENCE [LARGE SCALE GENOMIC DNA]</scope>
    <source>
        <strain evidence="2">DSM 10527 / NCIMB 13988 / SH1</strain>
    </source>
</reference>
<evidence type="ECO:0000313" key="2">
    <source>
        <dbReference type="Proteomes" id="UP000001025"/>
    </source>
</evidence>
<keyword evidence="2" id="KW-1185">Reference proteome</keyword>
<proteinExistence type="predicted"/>
<dbReference type="EMBL" id="BX294140">
    <property type="protein sequence ID" value="CAD73873.1"/>
    <property type="molecule type" value="Genomic_DNA"/>
</dbReference>
<protein>
    <submittedName>
        <fullName evidence="1">Uncharacterized protein</fullName>
    </submittedName>
</protein>
<dbReference type="HOGENOM" id="CLU_2901228_0_0_0"/>
<accession>Q7USC4</accession>